<organism evidence="1 2">
    <name type="scientific">Talaromyces amestolkiae</name>
    <dbReference type="NCBI Taxonomy" id="1196081"/>
    <lineage>
        <taxon>Eukaryota</taxon>
        <taxon>Fungi</taxon>
        <taxon>Dikarya</taxon>
        <taxon>Ascomycota</taxon>
        <taxon>Pezizomycotina</taxon>
        <taxon>Eurotiomycetes</taxon>
        <taxon>Eurotiomycetidae</taxon>
        <taxon>Eurotiales</taxon>
        <taxon>Trichocomaceae</taxon>
        <taxon>Talaromyces</taxon>
        <taxon>Talaromyces sect. Talaromyces</taxon>
    </lineage>
</organism>
<proteinExistence type="predicted"/>
<dbReference type="AlphaFoldDB" id="A0A364KR58"/>
<keyword evidence="2" id="KW-1185">Reference proteome</keyword>
<dbReference type="PANTHER" id="PTHR43712:SF15">
    <property type="entry name" value="MONODICTYPHENONE CLUSTER TRANSCRIPTIONAL COACTIVATOR MDPA"/>
    <property type="match status" value="1"/>
</dbReference>
<accession>A0A364KR58</accession>
<protein>
    <submittedName>
        <fullName evidence="1">Uncharacterized protein</fullName>
    </submittedName>
</protein>
<evidence type="ECO:0000313" key="2">
    <source>
        <dbReference type="Proteomes" id="UP000249363"/>
    </source>
</evidence>
<gene>
    <name evidence="1" type="ORF">BHQ10_002042</name>
</gene>
<reference evidence="1 2" key="1">
    <citation type="journal article" date="2017" name="Biotechnol. Biofuels">
        <title>Differential beta-glucosidase expression as a function of carbon source availability in Talaromyces amestolkiae: a genomic and proteomic approach.</title>
        <authorList>
            <person name="de Eugenio L.I."/>
            <person name="Mendez-Liter J.A."/>
            <person name="Nieto-Dominguez M."/>
            <person name="Alonso L."/>
            <person name="Gil-Munoz J."/>
            <person name="Barriuso J."/>
            <person name="Prieto A."/>
            <person name="Martinez M.J."/>
        </authorList>
    </citation>
    <scope>NUCLEOTIDE SEQUENCE [LARGE SCALE GENOMIC DNA]</scope>
    <source>
        <strain evidence="1 2">CIB</strain>
    </source>
</reference>
<dbReference type="OrthoDB" id="1606438at2759"/>
<dbReference type="GeneID" id="63791259"/>
<dbReference type="STRING" id="1196081.A0A364KR58"/>
<dbReference type="EMBL" id="MIKG01000002">
    <property type="protein sequence ID" value="RAO66030.1"/>
    <property type="molecule type" value="Genomic_DNA"/>
</dbReference>
<name>A0A364KR58_TALAM</name>
<dbReference type="RefSeq" id="XP_040730547.1">
    <property type="nucleotide sequence ID" value="XM_040874145.1"/>
</dbReference>
<sequence length="479" mass="52735">MNNSEKLESYAKDLASAVKNFSDYCRTTEIDSITAALPIIPAETDDQVQQARRNILTTVAKIQALISKPEDFLQNLASKVRLPPREPLRIMRLTPYSSSPARTADPAARNGSVPMKDVAELVGVPVSVLTRVVRVTATVRFLCEPQPNHIAHTTLSAPFVTKPDFLDATKFIAGTAAPAALRMASATQEIRFRELTRGISLPLNTAQSFQSLFEQAPKLQRQWITYLGSLAEPEIDEGATDVFRQLDWPRLGAACIIEVDSSPSIMAAIMAERHPSLRITLQICENGNKLKHGADSSKNNYSNIHQNSITQSNSPFVPMVTGRRQQGPPAAEANSNIFLHRRAPGQPQTIKNVGVYILCLPSPSPRNGLSFHAIQSRLIAELRAHLGVLRENSSTMLILRMRFLPEHGAVDPEIECVARTRDMTLLQLANEREFEVSEAIDLIQDINDGMGKLMVVSKIRSKNNAVVALGVKFQLSASH</sequence>
<dbReference type="Proteomes" id="UP000249363">
    <property type="component" value="Unassembled WGS sequence"/>
</dbReference>
<dbReference type="PANTHER" id="PTHR43712">
    <property type="entry name" value="PUTATIVE (AFU_ORTHOLOGUE AFUA_4G14580)-RELATED"/>
    <property type="match status" value="1"/>
</dbReference>
<evidence type="ECO:0000313" key="1">
    <source>
        <dbReference type="EMBL" id="RAO66030.1"/>
    </source>
</evidence>
<comment type="caution">
    <text evidence="1">The sequence shown here is derived from an EMBL/GenBank/DDBJ whole genome shotgun (WGS) entry which is preliminary data.</text>
</comment>